<protein>
    <recommendedName>
        <fullName evidence="2">YqaJ viral recombinase domain-containing protein</fullName>
    </recommendedName>
</protein>
<dbReference type="GO" id="GO:0006281">
    <property type="term" value="P:DNA repair"/>
    <property type="evidence" value="ECO:0007669"/>
    <property type="project" value="UniProtKB-ARBA"/>
</dbReference>
<dbReference type="Proteomes" id="UP000225706">
    <property type="component" value="Unassembled WGS sequence"/>
</dbReference>
<accession>A0A2B4SSA7</accession>
<dbReference type="SUPFAM" id="SSF52980">
    <property type="entry name" value="Restriction endonuclease-like"/>
    <property type="match status" value="1"/>
</dbReference>
<evidence type="ECO:0000313" key="4">
    <source>
        <dbReference type="Proteomes" id="UP000225706"/>
    </source>
</evidence>
<evidence type="ECO:0000256" key="1">
    <source>
        <dbReference type="SAM" id="MobiDB-lite"/>
    </source>
</evidence>
<dbReference type="InterPro" id="IPR019080">
    <property type="entry name" value="YqaJ_viral_recombinase"/>
</dbReference>
<sequence>MNDPHGQLWIITTTEGTAVSAHCAVCMAGLGKCCSHIVSVLFYLEVWTRLNGKLACTQVKCTWPLPSTVKQVEYARVRNINFASAKKIRSELDKSIASVNFSSTKSSSAAQSNEPTPAENKPALKPPSKDELQQFYKALSECRVKPVCLSLIHPHSETFISTTRDIKAIPDLYEKKYLDLSYPELLQECYKVDLKLSGEQIKATEWDTIDQAKGSAFFRQRAGRIDASNTAPSKNGCKDEALTIAAYEKTMKETHANFVVTKCGIIINNKYQFLRATPDFLCECDCCGQRCGEVKCPFCIEGLDFDSYVQMKASCLDKHGDEFMLKRDHNYYFQSQQQIHTAGRAYLDFIVLATDGTSHQFVKQRLLPDIEHWETQIPKLETFWRICVLPEILGRWYTRNMDLKSQISPRESWPSEQPGVVQDCHTKSRPSETVCINSETPVSSSSSPASIHSETLQSEPSTSMGSQTSTTDPDVLLTGTTINLDVDKTSSLGSLTERDFALITSPCGWLDSATIHQAQLCLKKINPNMEGFQRPTLGLCKNFDVVSGEFVQLLHTGFACAQ</sequence>
<dbReference type="CDD" id="cd22343">
    <property type="entry name" value="PDDEXK_lambda_exonuclease-like"/>
    <property type="match status" value="1"/>
</dbReference>
<dbReference type="STRING" id="50429.A0A2B4SSA7"/>
<dbReference type="InterPro" id="IPR011604">
    <property type="entry name" value="PDDEXK-like_dom_sf"/>
</dbReference>
<proteinExistence type="predicted"/>
<evidence type="ECO:0000259" key="2">
    <source>
        <dbReference type="Pfam" id="PF09588"/>
    </source>
</evidence>
<feature type="compositionally biased region" description="Low complexity" evidence="1">
    <location>
        <begin position="438"/>
        <end position="455"/>
    </location>
</feature>
<dbReference type="InterPro" id="IPR011335">
    <property type="entry name" value="Restrct_endonuc-II-like"/>
</dbReference>
<dbReference type="Gene3D" id="3.90.320.10">
    <property type="match status" value="1"/>
</dbReference>
<dbReference type="EMBL" id="LSMT01000029">
    <property type="protein sequence ID" value="PFX31973.1"/>
    <property type="molecule type" value="Genomic_DNA"/>
</dbReference>
<reference evidence="4" key="1">
    <citation type="journal article" date="2017" name="bioRxiv">
        <title>Comparative analysis of the genomes of Stylophora pistillata and Acropora digitifera provides evidence for extensive differences between species of corals.</title>
        <authorList>
            <person name="Voolstra C.R."/>
            <person name="Li Y."/>
            <person name="Liew Y.J."/>
            <person name="Baumgarten S."/>
            <person name="Zoccola D."/>
            <person name="Flot J.-F."/>
            <person name="Tambutte S."/>
            <person name="Allemand D."/>
            <person name="Aranda M."/>
        </authorList>
    </citation>
    <scope>NUCLEOTIDE SEQUENCE [LARGE SCALE GENOMIC DNA]</scope>
</reference>
<gene>
    <name evidence="3" type="ORF">AWC38_SpisGene3233</name>
</gene>
<feature type="region of interest" description="Disordered" evidence="1">
    <location>
        <begin position="106"/>
        <end position="128"/>
    </location>
</feature>
<comment type="caution">
    <text evidence="3">The sequence shown here is derived from an EMBL/GenBank/DDBJ whole genome shotgun (WGS) entry which is preliminary data.</text>
</comment>
<dbReference type="OrthoDB" id="5969273at2759"/>
<feature type="region of interest" description="Disordered" evidence="1">
    <location>
        <begin position="436"/>
        <end position="473"/>
    </location>
</feature>
<keyword evidence="4" id="KW-1185">Reference proteome</keyword>
<feature type="domain" description="YqaJ viral recombinase" evidence="2">
    <location>
        <begin position="226"/>
        <end position="344"/>
    </location>
</feature>
<name>A0A2B4SSA7_STYPI</name>
<dbReference type="AlphaFoldDB" id="A0A2B4SSA7"/>
<organism evidence="3 4">
    <name type="scientific">Stylophora pistillata</name>
    <name type="common">Smooth cauliflower coral</name>
    <dbReference type="NCBI Taxonomy" id="50429"/>
    <lineage>
        <taxon>Eukaryota</taxon>
        <taxon>Metazoa</taxon>
        <taxon>Cnidaria</taxon>
        <taxon>Anthozoa</taxon>
        <taxon>Hexacorallia</taxon>
        <taxon>Scleractinia</taxon>
        <taxon>Astrocoeniina</taxon>
        <taxon>Pocilloporidae</taxon>
        <taxon>Stylophora</taxon>
    </lineage>
</organism>
<evidence type="ECO:0000313" key="3">
    <source>
        <dbReference type="EMBL" id="PFX31973.1"/>
    </source>
</evidence>
<dbReference type="PANTHER" id="PTHR47526:SF3">
    <property type="entry name" value="PHD-TYPE DOMAIN-CONTAINING PROTEIN"/>
    <property type="match status" value="1"/>
</dbReference>
<feature type="compositionally biased region" description="Polar residues" evidence="1">
    <location>
        <begin position="456"/>
        <end position="473"/>
    </location>
</feature>
<dbReference type="PANTHER" id="PTHR47526">
    <property type="entry name" value="ATP-DEPENDENT DNA HELICASE"/>
    <property type="match status" value="1"/>
</dbReference>
<dbReference type="Pfam" id="PF09588">
    <property type="entry name" value="YqaJ"/>
    <property type="match status" value="1"/>
</dbReference>